<dbReference type="EMBL" id="OV696688">
    <property type="protein sequence ID" value="CAH1257562.1"/>
    <property type="molecule type" value="Genomic_DNA"/>
</dbReference>
<dbReference type="EC" id="2.3.2.27" evidence="4"/>
<dbReference type="InterPro" id="IPR039398">
    <property type="entry name" value="Deltex_fam"/>
</dbReference>
<dbReference type="PROSITE" id="PS50089">
    <property type="entry name" value="ZF_RING_2"/>
    <property type="match status" value="1"/>
</dbReference>
<dbReference type="GO" id="GO:0008270">
    <property type="term" value="F:zinc ion binding"/>
    <property type="evidence" value="ECO:0007669"/>
    <property type="project" value="UniProtKB-KW"/>
</dbReference>
<keyword evidence="5" id="KW-0808">Transferase</keyword>
<evidence type="ECO:0000313" key="14">
    <source>
        <dbReference type="Proteomes" id="UP000838412"/>
    </source>
</evidence>
<evidence type="ECO:0000256" key="2">
    <source>
        <dbReference type="ARBA" id="ARBA00004906"/>
    </source>
</evidence>
<dbReference type="PROSITE" id="PS51154">
    <property type="entry name" value="MACRO"/>
    <property type="match status" value="1"/>
</dbReference>
<feature type="domain" description="Macro" evidence="12">
    <location>
        <begin position="680"/>
        <end position="866"/>
    </location>
</feature>
<dbReference type="SUPFAM" id="SSF52949">
    <property type="entry name" value="Macro domain-like"/>
    <property type="match status" value="1"/>
</dbReference>
<organism evidence="13 14">
    <name type="scientific">Branchiostoma lanceolatum</name>
    <name type="common">Common lancelet</name>
    <name type="synonym">Amphioxus lanceolatum</name>
    <dbReference type="NCBI Taxonomy" id="7740"/>
    <lineage>
        <taxon>Eukaryota</taxon>
        <taxon>Metazoa</taxon>
        <taxon>Chordata</taxon>
        <taxon>Cephalochordata</taxon>
        <taxon>Leptocardii</taxon>
        <taxon>Amphioxiformes</taxon>
        <taxon>Branchiostomatidae</taxon>
        <taxon>Branchiostoma</taxon>
    </lineage>
</organism>
<keyword evidence="14" id="KW-1185">Reference proteome</keyword>
<feature type="compositionally biased region" description="Acidic residues" evidence="10">
    <location>
        <begin position="287"/>
        <end position="297"/>
    </location>
</feature>
<keyword evidence="6" id="KW-0479">Metal-binding</keyword>
<feature type="compositionally biased region" description="Polar residues" evidence="10">
    <location>
        <begin position="587"/>
        <end position="599"/>
    </location>
</feature>
<dbReference type="CDD" id="cd09633">
    <property type="entry name" value="Deltex_C"/>
    <property type="match status" value="1"/>
</dbReference>
<evidence type="ECO:0000256" key="3">
    <source>
        <dbReference type="ARBA" id="ARBA00009413"/>
    </source>
</evidence>
<dbReference type="InterPro" id="IPR039399">
    <property type="entry name" value="Deltex_C_sf"/>
</dbReference>
<dbReference type="AlphaFoldDB" id="A0A8J9ZLA1"/>
<dbReference type="Gene3D" id="3.30.40.10">
    <property type="entry name" value="Zinc/RING finger domain, C3HC4 (zinc finger)"/>
    <property type="match status" value="1"/>
</dbReference>
<dbReference type="Pfam" id="PF21718">
    <property type="entry name" value="KH_DTX3L"/>
    <property type="match status" value="1"/>
</dbReference>
<feature type="compositionally biased region" description="Basic and acidic residues" evidence="10">
    <location>
        <begin position="213"/>
        <end position="240"/>
    </location>
</feature>
<evidence type="ECO:0000256" key="1">
    <source>
        <dbReference type="ARBA" id="ARBA00000900"/>
    </source>
</evidence>
<evidence type="ECO:0000256" key="9">
    <source>
        <dbReference type="PROSITE-ProRule" id="PRU00175"/>
    </source>
</evidence>
<comment type="pathway">
    <text evidence="2">Protein modification; protein ubiquitination.</text>
</comment>
<keyword evidence="8" id="KW-0862">Zinc</keyword>
<name>A0A8J9ZLA1_BRALA</name>
<feature type="compositionally biased region" description="Polar residues" evidence="10">
    <location>
        <begin position="560"/>
        <end position="577"/>
    </location>
</feature>
<dbReference type="InterPro" id="IPR012677">
    <property type="entry name" value="Nucleotide-bd_a/b_plait_sf"/>
</dbReference>
<dbReference type="InterPro" id="IPR048409">
    <property type="entry name" value="DTX3L_KH-like"/>
</dbReference>
<evidence type="ECO:0000256" key="5">
    <source>
        <dbReference type="ARBA" id="ARBA00022679"/>
    </source>
</evidence>
<sequence>MAAERTVLVSSIPADLTGDKIEIHFGKKSTGGGDVEKVDFQAKVTFCSAEVATRVVNRSHRLGKQSVPVRVEPLEGTESASLEGQKGGRLTKKVFASVSAVVTPAEVPDLAECPEEIMTALSAQTGVTWAHEPGGYRLQGTWGQVENARCLLQRRYCRDTMDEAVESGSNDAGEEGNNTDQVRASAGDVASTEVKMAWGEVEEQQNSTTASNTKRDLTRHLVDQTARTDRDHAVGIRSEDPTSTATKQKGLPVDATSEISVEDVESEIVATGTQQSTGAKIVIEDPLTSDESSDSDQGDERERSLPSHLTAAKGESLPDTNVEASVVVEENEAIKESESEQPTAIPKDGVPTAKEHQLNRGESSEESMRPITKSSAKYVTVDPDIMAYIVHVHKDKLATIQDKFKVTVKMENSTDCICIQPREQCSHHDLEEAYETFVSLYQDMFKDVRPHRANLAEVQIPIGSIRVVLDMIKREHDNIFLKLNDEEKMVVFCGEEDKVRKARAKFYEVLSIPDPAIAHRRGRRRAPTTDASTPAAIDATTNKDADKGPQAHQKAAADSKPSSVGSDTMNIASSERSNVSKRDMIAQSHTSFEADSTGSGDVPEVKGGMGTRNGDVRPKDVRSKLPTQANNPIGYIRQPIKGAACGGDLSTDGVKAGRTGGADGDVEGPPGKMKTCHVSRDRLDFVTRTGVKVLIYQGDISQEVADVIVSCNNESLDSRSGIARAISEAGGPEIRRACVDYIRRRGRLSAGQSIWTPGGRLRCQYVVHTMSPQPSGDQTDHQQLFSTFLDLLNIAEFDLKVNSIAIPAIGSGIAGFSKAVCADVMFRVISAFEDYQTPDSLLKEIRLVNIDAKTTTEFVRVFSQHLAGSGVSTASAGHESGSPGVSGARDKDDHLYVFTQGGKGQGERGGKMGTATQRGAQRGRGYGRSKPYHSRVGNVACNFNTAESAGSDGGRAQRLEAAAAFDDDSDEVDEDEKCPVCLGRVSDPRTLDCKHTFCSPCIDMCIKSKPECPVCKMPVGNSTRRGNQPDGSMTHRVDQGVRLPGYERYGTIVIDYHIPGGTQGKEHPNPGLRFSGDMRTAYLPDSPEGREVLRLLRRAFDSRLVFTIGTSGTTGQPNTVVWNDIQHKTNMQGGPTNYGYPDPTYLQRVRVDLASKGIK</sequence>
<dbReference type="UniPathway" id="UPA00143"/>
<dbReference type="InterPro" id="IPR018957">
    <property type="entry name" value="Znf_C3HC4_RING-type"/>
</dbReference>
<comment type="similarity">
    <text evidence="3">Belongs to the Deltex family.</text>
</comment>
<evidence type="ECO:0000259" key="11">
    <source>
        <dbReference type="PROSITE" id="PS50089"/>
    </source>
</evidence>
<dbReference type="CDD" id="cd02907">
    <property type="entry name" value="Macro_Af1521_BAL-like"/>
    <property type="match status" value="1"/>
</dbReference>
<evidence type="ECO:0000256" key="6">
    <source>
        <dbReference type="ARBA" id="ARBA00022723"/>
    </source>
</evidence>
<dbReference type="InterPro" id="IPR002589">
    <property type="entry name" value="Macro_dom"/>
</dbReference>
<dbReference type="InterPro" id="IPR013083">
    <property type="entry name" value="Znf_RING/FYVE/PHD"/>
</dbReference>
<evidence type="ECO:0000256" key="8">
    <source>
        <dbReference type="ARBA" id="ARBA00022833"/>
    </source>
</evidence>
<proteinExistence type="inferred from homology"/>
<dbReference type="PROSITE" id="PS00518">
    <property type="entry name" value="ZF_RING_1"/>
    <property type="match status" value="1"/>
</dbReference>
<gene>
    <name evidence="13" type="primary">DTX3</name>
    <name evidence="13" type="ORF">BLAG_LOCUS15434</name>
</gene>
<dbReference type="SMART" id="SM00506">
    <property type="entry name" value="A1pp"/>
    <property type="match status" value="1"/>
</dbReference>
<dbReference type="SMART" id="SM00184">
    <property type="entry name" value="RING"/>
    <property type="match status" value="1"/>
</dbReference>
<feature type="region of interest" description="Disordered" evidence="10">
    <location>
        <begin position="518"/>
        <end position="633"/>
    </location>
</feature>
<evidence type="ECO:0000256" key="10">
    <source>
        <dbReference type="SAM" id="MobiDB-lite"/>
    </source>
</evidence>
<reference evidence="13" key="1">
    <citation type="submission" date="2022-01" db="EMBL/GenBank/DDBJ databases">
        <authorList>
            <person name="Braso-Vives M."/>
        </authorList>
    </citation>
    <scope>NUCLEOTIDE SEQUENCE</scope>
</reference>
<dbReference type="InterPro" id="IPR043472">
    <property type="entry name" value="Macro_dom-like"/>
</dbReference>
<comment type="catalytic activity">
    <reaction evidence="1">
        <text>S-ubiquitinyl-[E2 ubiquitin-conjugating enzyme]-L-cysteine + [acceptor protein]-L-lysine = [E2 ubiquitin-conjugating enzyme]-L-cysteine + N(6)-ubiquitinyl-[acceptor protein]-L-lysine.</text>
        <dbReference type="EC" id="2.3.2.27"/>
    </reaction>
</comment>
<feature type="domain" description="RING-type" evidence="11">
    <location>
        <begin position="978"/>
        <end position="1016"/>
    </location>
</feature>
<dbReference type="SUPFAM" id="SSF57850">
    <property type="entry name" value="RING/U-box"/>
    <property type="match status" value="1"/>
</dbReference>
<dbReference type="OrthoDB" id="6133115at2759"/>
<dbReference type="Gene3D" id="3.30.390.130">
    <property type="match status" value="1"/>
</dbReference>
<dbReference type="PANTHER" id="PTHR12622">
    <property type="entry name" value="DELTEX-RELATED"/>
    <property type="match status" value="1"/>
</dbReference>
<dbReference type="InterPro" id="IPR001841">
    <property type="entry name" value="Znf_RING"/>
</dbReference>
<dbReference type="GO" id="GO:0007219">
    <property type="term" value="P:Notch signaling pathway"/>
    <property type="evidence" value="ECO:0007669"/>
    <property type="project" value="InterPro"/>
</dbReference>
<keyword evidence="7 9" id="KW-0863">Zinc-finger</keyword>
<dbReference type="Gene3D" id="3.30.70.330">
    <property type="match status" value="1"/>
</dbReference>
<dbReference type="Proteomes" id="UP000838412">
    <property type="component" value="Chromosome 3"/>
</dbReference>
<feature type="region of interest" description="Disordered" evidence="10">
    <location>
        <begin position="165"/>
        <end position="185"/>
    </location>
</feature>
<feature type="region of interest" description="Disordered" evidence="10">
    <location>
        <begin position="201"/>
        <end position="371"/>
    </location>
</feature>
<feature type="compositionally biased region" description="Basic and acidic residues" evidence="10">
    <location>
        <begin position="614"/>
        <end position="623"/>
    </location>
</feature>
<feature type="region of interest" description="Disordered" evidence="10">
    <location>
        <begin position="900"/>
        <end position="929"/>
    </location>
</feature>
<feature type="compositionally biased region" description="Basic and acidic residues" evidence="10">
    <location>
        <begin position="353"/>
        <end position="368"/>
    </location>
</feature>
<evidence type="ECO:0000259" key="12">
    <source>
        <dbReference type="PROSITE" id="PS51154"/>
    </source>
</evidence>
<evidence type="ECO:0000256" key="4">
    <source>
        <dbReference type="ARBA" id="ARBA00012483"/>
    </source>
</evidence>
<dbReference type="Gene3D" id="3.40.220.10">
    <property type="entry name" value="Leucine Aminopeptidase, subunit E, domain 1"/>
    <property type="match status" value="1"/>
</dbReference>
<feature type="region of interest" description="Disordered" evidence="10">
    <location>
        <begin position="871"/>
        <end position="890"/>
    </location>
</feature>
<dbReference type="InterPro" id="IPR017907">
    <property type="entry name" value="Znf_RING_CS"/>
</dbReference>
<dbReference type="Pfam" id="PF18102">
    <property type="entry name" value="DTC"/>
    <property type="match status" value="1"/>
</dbReference>
<evidence type="ECO:0000313" key="13">
    <source>
        <dbReference type="EMBL" id="CAH1257562.1"/>
    </source>
</evidence>
<dbReference type="GO" id="GO:0061630">
    <property type="term" value="F:ubiquitin protein ligase activity"/>
    <property type="evidence" value="ECO:0007669"/>
    <property type="project" value="UniProtKB-EC"/>
</dbReference>
<evidence type="ECO:0000256" key="7">
    <source>
        <dbReference type="ARBA" id="ARBA00022771"/>
    </source>
</evidence>
<dbReference type="Pfam" id="PF23085">
    <property type="entry name" value="RRM_PARP14_3"/>
    <property type="match status" value="1"/>
</dbReference>
<accession>A0A8J9ZLA1</accession>
<protein>
    <recommendedName>
        <fullName evidence="4">RING-type E3 ubiquitin transferase</fullName>
        <ecNumber evidence="4">2.3.2.27</ecNumber>
    </recommendedName>
</protein>
<dbReference type="InterPro" id="IPR039396">
    <property type="entry name" value="Deltex_C"/>
</dbReference>
<dbReference type="Pfam" id="PF01661">
    <property type="entry name" value="Macro"/>
    <property type="match status" value="1"/>
</dbReference>
<dbReference type="GO" id="GO:0016567">
    <property type="term" value="P:protein ubiquitination"/>
    <property type="evidence" value="ECO:0007669"/>
    <property type="project" value="UniProtKB-UniPathway"/>
</dbReference>
<dbReference type="Pfam" id="PF00097">
    <property type="entry name" value="zf-C3HC4"/>
    <property type="match status" value="1"/>
</dbReference>